<keyword evidence="2" id="KW-0813">Transport</keyword>
<dbReference type="AlphaFoldDB" id="A0A1J5SKS0"/>
<comment type="subcellular location">
    <subcellularLocation>
        <location evidence="1">Cell inner membrane</location>
        <topology evidence="1">Single-pass membrane protein</topology>
    </subcellularLocation>
</comment>
<evidence type="ECO:0000256" key="8">
    <source>
        <dbReference type="ARBA" id="ARBA00023136"/>
    </source>
</evidence>
<evidence type="ECO:0000256" key="4">
    <source>
        <dbReference type="ARBA" id="ARBA00022519"/>
    </source>
</evidence>
<sequence>MDALANYLHMGGYARFVWPAYGLAALVVGGLLLASLRGLKARERELKALQDSVPGRRGRSRAAADTGQDQ</sequence>
<dbReference type="NCBIfam" id="TIGR03141">
    <property type="entry name" value="cytochro_ccmD"/>
    <property type="match status" value="1"/>
</dbReference>
<proteinExistence type="predicted"/>
<evidence type="ECO:0000256" key="5">
    <source>
        <dbReference type="ARBA" id="ARBA00022692"/>
    </source>
</evidence>
<keyword evidence="4" id="KW-0997">Cell inner membrane</keyword>
<protein>
    <submittedName>
        <fullName evidence="11">Heme exporter protein D (CcmD)</fullName>
    </submittedName>
</protein>
<keyword evidence="5 10" id="KW-0812">Transmembrane</keyword>
<keyword evidence="8 10" id="KW-0472">Membrane</keyword>
<evidence type="ECO:0000256" key="10">
    <source>
        <dbReference type="SAM" id="Phobius"/>
    </source>
</evidence>
<name>A0A1J5SKS0_9ZZZZ</name>
<keyword evidence="3" id="KW-1003">Cell membrane</keyword>
<feature type="transmembrane region" description="Helical" evidence="10">
    <location>
        <begin position="20"/>
        <end position="39"/>
    </location>
</feature>
<dbReference type="GO" id="GO:0017004">
    <property type="term" value="P:cytochrome complex assembly"/>
    <property type="evidence" value="ECO:0007669"/>
    <property type="project" value="UniProtKB-KW"/>
</dbReference>
<evidence type="ECO:0000256" key="2">
    <source>
        <dbReference type="ARBA" id="ARBA00022448"/>
    </source>
</evidence>
<keyword evidence="6" id="KW-0201">Cytochrome c-type biogenesis</keyword>
<feature type="region of interest" description="Disordered" evidence="9">
    <location>
        <begin position="50"/>
        <end position="70"/>
    </location>
</feature>
<evidence type="ECO:0000256" key="3">
    <source>
        <dbReference type="ARBA" id="ARBA00022475"/>
    </source>
</evidence>
<reference evidence="11" key="1">
    <citation type="submission" date="2016-10" db="EMBL/GenBank/DDBJ databases">
        <title>Sequence of Gallionella enrichment culture.</title>
        <authorList>
            <person name="Poehlein A."/>
            <person name="Muehling M."/>
            <person name="Daniel R."/>
        </authorList>
    </citation>
    <scope>NUCLEOTIDE SEQUENCE</scope>
</reference>
<dbReference type="EMBL" id="MLJW01000028">
    <property type="protein sequence ID" value="OIR09073.1"/>
    <property type="molecule type" value="Genomic_DNA"/>
</dbReference>
<organism evidence="11">
    <name type="scientific">mine drainage metagenome</name>
    <dbReference type="NCBI Taxonomy" id="410659"/>
    <lineage>
        <taxon>unclassified sequences</taxon>
        <taxon>metagenomes</taxon>
        <taxon>ecological metagenomes</taxon>
    </lineage>
</organism>
<evidence type="ECO:0000256" key="1">
    <source>
        <dbReference type="ARBA" id="ARBA00004377"/>
    </source>
</evidence>
<comment type="caution">
    <text evidence="11">The sequence shown here is derived from an EMBL/GenBank/DDBJ whole genome shotgun (WGS) entry which is preliminary data.</text>
</comment>
<dbReference type="InterPro" id="IPR007078">
    <property type="entry name" value="Haem_export_protD_CcmD"/>
</dbReference>
<keyword evidence="7 10" id="KW-1133">Transmembrane helix</keyword>
<evidence type="ECO:0000256" key="6">
    <source>
        <dbReference type="ARBA" id="ARBA00022748"/>
    </source>
</evidence>
<evidence type="ECO:0000256" key="7">
    <source>
        <dbReference type="ARBA" id="ARBA00022989"/>
    </source>
</evidence>
<accession>A0A1J5SKS0</accession>
<dbReference type="GO" id="GO:0005886">
    <property type="term" value="C:plasma membrane"/>
    <property type="evidence" value="ECO:0007669"/>
    <property type="project" value="UniProtKB-SubCell"/>
</dbReference>
<evidence type="ECO:0000256" key="9">
    <source>
        <dbReference type="SAM" id="MobiDB-lite"/>
    </source>
</evidence>
<gene>
    <name evidence="11" type="ORF">GALL_86800</name>
</gene>
<dbReference type="Pfam" id="PF04995">
    <property type="entry name" value="CcmD"/>
    <property type="match status" value="1"/>
</dbReference>
<evidence type="ECO:0000313" key="11">
    <source>
        <dbReference type="EMBL" id="OIR09073.1"/>
    </source>
</evidence>
<dbReference type="GO" id="GO:0015886">
    <property type="term" value="P:heme transport"/>
    <property type="evidence" value="ECO:0007669"/>
    <property type="project" value="InterPro"/>
</dbReference>